<dbReference type="AlphaFoldDB" id="A0A1T4KEM5"/>
<keyword evidence="6 10" id="KW-0472">Membrane</keyword>
<evidence type="ECO:0000256" key="6">
    <source>
        <dbReference type="ARBA" id="ARBA00023136"/>
    </source>
</evidence>
<name>A0A1T4KEM5_9FIRM</name>
<evidence type="ECO:0000256" key="1">
    <source>
        <dbReference type="ARBA" id="ARBA00004651"/>
    </source>
</evidence>
<dbReference type="InterPro" id="IPR003660">
    <property type="entry name" value="HAMP_dom"/>
</dbReference>
<evidence type="ECO:0000256" key="3">
    <source>
        <dbReference type="ARBA" id="ARBA00022500"/>
    </source>
</evidence>
<evidence type="ECO:0000256" key="4">
    <source>
        <dbReference type="ARBA" id="ARBA00022692"/>
    </source>
</evidence>
<dbReference type="SMART" id="SM00283">
    <property type="entry name" value="MA"/>
    <property type="match status" value="1"/>
</dbReference>
<organism evidence="13 14">
    <name type="scientific">Selenihalanaerobacter shriftii</name>
    <dbReference type="NCBI Taxonomy" id="142842"/>
    <lineage>
        <taxon>Bacteria</taxon>
        <taxon>Bacillati</taxon>
        <taxon>Bacillota</taxon>
        <taxon>Clostridia</taxon>
        <taxon>Halanaerobiales</taxon>
        <taxon>Halobacteroidaceae</taxon>
        <taxon>Selenihalanaerobacter</taxon>
    </lineage>
</organism>
<dbReference type="STRING" id="142842.SAMN02745118_00743"/>
<feature type="compositionally biased region" description="Acidic residues" evidence="9">
    <location>
        <begin position="644"/>
        <end position="659"/>
    </location>
</feature>
<dbReference type="SMART" id="SM00304">
    <property type="entry name" value="HAMP"/>
    <property type="match status" value="1"/>
</dbReference>
<evidence type="ECO:0000256" key="8">
    <source>
        <dbReference type="PROSITE-ProRule" id="PRU00284"/>
    </source>
</evidence>
<dbReference type="PANTHER" id="PTHR43531:SF11">
    <property type="entry name" value="METHYL-ACCEPTING CHEMOTAXIS PROTEIN 3"/>
    <property type="match status" value="1"/>
</dbReference>
<dbReference type="CDD" id="cd06225">
    <property type="entry name" value="HAMP"/>
    <property type="match status" value="1"/>
</dbReference>
<dbReference type="Pfam" id="PF00015">
    <property type="entry name" value="MCPsignal"/>
    <property type="match status" value="1"/>
</dbReference>
<dbReference type="RefSeq" id="WP_078809243.1">
    <property type="nucleotide sequence ID" value="NZ_FUWM01000006.1"/>
</dbReference>
<dbReference type="Gene3D" id="1.10.287.950">
    <property type="entry name" value="Methyl-accepting chemotaxis protein"/>
    <property type="match status" value="1"/>
</dbReference>
<proteinExistence type="inferred from homology"/>
<dbReference type="Pfam" id="PF00672">
    <property type="entry name" value="HAMP"/>
    <property type="match status" value="1"/>
</dbReference>
<keyword evidence="3" id="KW-0145">Chemotaxis</keyword>
<comment type="subcellular location">
    <subcellularLocation>
        <location evidence="1">Cell membrane</location>
        <topology evidence="1">Multi-pass membrane protein</topology>
    </subcellularLocation>
</comment>
<keyword evidence="5 10" id="KW-1133">Transmembrane helix</keyword>
<feature type="transmembrane region" description="Helical" evidence="10">
    <location>
        <begin position="294"/>
        <end position="312"/>
    </location>
</feature>
<gene>
    <name evidence="13" type="ORF">SAMN02745118_00743</name>
</gene>
<dbReference type="InterPro" id="IPR004089">
    <property type="entry name" value="MCPsignal_dom"/>
</dbReference>
<evidence type="ECO:0000313" key="13">
    <source>
        <dbReference type="EMBL" id="SJZ40859.1"/>
    </source>
</evidence>
<dbReference type="GO" id="GO:0005886">
    <property type="term" value="C:plasma membrane"/>
    <property type="evidence" value="ECO:0007669"/>
    <property type="project" value="UniProtKB-SubCell"/>
</dbReference>
<evidence type="ECO:0000259" key="12">
    <source>
        <dbReference type="PROSITE" id="PS50885"/>
    </source>
</evidence>
<dbReference type="Gene3D" id="3.30.450.20">
    <property type="entry name" value="PAS domain"/>
    <property type="match status" value="1"/>
</dbReference>
<evidence type="ECO:0000256" key="5">
    <source>
        <dbReference type="ARBA" id="ARBA00022989"/>
    </source>
</evidence>
<dbReference type="PROSITE" id="PS50111">
    <property type="entry name" value="CHEMOTAXIS_TRANSDUC_2"/>
    <property type="match status" value="1"/>
</dbReference>
<dbReference type="CDD" id="cd12914">
    <property type="entry name" value="PDC1_DGC_like"/>
    <property type="match status" value="1"/>
</dbReference>
<keyword evidence="4 10" id="KW-0812">Transmembrane</keyword>
<dbReference type="InterPro" id="IPR033479">
    <property type="entry name" value="dCache_1"/>
</dbReference>
<dbReference type="GO" id="GO:0007165">
    <property type="term" value="P:signal transduction"/>
    <property type="evidence" value="ECO:0007669"/>
    <property type="project" value="UniProtKB-KW"/>
</dbReference>
<feature type="domain" description="Methyl-accepting transducer" evidence="11">
    <location>
        <begin position="370"/>
        <end position="599"/>
    </location>
</feature>
<evidence type="ECO:0000256" key="7">
    <source>
        <dbReference type="ARBA" id="ARBA00029447"/>
    </source>
</evidence>
<dbReference type="PANTHER" id="PTHR43531">
    <property type="entry name" value="PROTEIN ICFG"/>
    <property type="match status" value="1"/>
</dbReference>
<dbReference type="PROSITE" id="PS50885">
    <property type="entry name" value="HAMP"/>
    <property type="match status" value="1"/>
</dbReference>
<dbReference type="InterPro" id="IPR051310">
    <property type="entry name" value="MCP_chemotaxis"/>
</dbReference>
<evidence type="ECO:0000256" key="10">
    <source>
        <dbReference type="SAM" id="Phobius"/>
    </source>
</evidence>
<dbReference type="CDD" id="cd12912">
    <property type="entry name" value="PDC2_MCP_like"/>
    <property type="match status" value="1"/>
</dbReference>
<dbReference type="EMBL" id="FUWM01000006">
    <property type="protein sequence ID" value="SJZ40859.1"/>
    <property type="molecule type" value="Genomic_DNA"/>
</dbReference>
<feature type="region of interest" description="Disordered" evidence="9">
    <location>
        <begin position="618"/>
        <end position="659"/>
    </location>
</feature>
<dbReference type="OrthoDB" id="9762005at2"/>
<dbReference type="Proteomes" id="UP000190625">
    <property type="component" value="Unassembled WGS sequence"/>
</dbReference>
<evidence type="ECO:0000313" key="14">
    <source>
        <dbReference type="Proteomes" id="UP000190625"/>
    </source>
</evidence>
<comment type="similarity">
    <text evidence="7">Belongs to the methyl-accepting chemotaxis (MCP) protein family.</text>
</comment>
<sequence>MLDFIKRRITVRNKLLVLILIPLILVLGGLAYQNYNLAVDEVTDTVRTNGLQQVRGNAKVINNWLEAKGNEVKVLSRTLELKENWNQQEDVWTIINKLEEEAIKGTFANLMLIDLKGQAWTTKNKSLYNLEDREYFKKVKQNNELVIGKPIKSKLSGEDVFVIANSVKDENGKTVAIIAGSVLLEPFQEIVNDFKMGRTGYGYVVKEDGMLIAHPSKAMKLNVLNPNNEGVNQQLANITKKMVAGEKGVNKYSFDGEDKYAFYYPIQGVNWSLALNVPVSELTVAANKITKQSVIGYIILFVIIALIVFFVSSSITSTIESIQEVLGKVAKGDFTKKARVDSNDELGKMANYLNRTIGELRETLHSVQDSSMTVGNASNEIAEGNQDLSQRTQEQASSLEEVSATIQQMTAAVEEVAANAESTDELADQNMEVVRKGSNVVQDTMRSMAEITSSSKEIADIITVVNDIAFQTNLLALNAAVEAARAGEHGKGFAVVAAEVRNLASRTAESAEDIEDLITKVIKQIENGNELVEQTGDSLTEIVENSEQSSTAVNEISAAMQEQATSADQIQGAVEELDQVTQQNAAMVEEIASSSEALKDEARDMLAEVKQFNLGNKKDDIKNMQKQHQGNTELKEERDALFGNDEEDIDFNEDDFEKF</sequence>
<accession>A0A1T4KEM5</accession>
<keyword evidence="2" id="KW-1003">Cell membrane</keyword>
<reference evidence="14" key="1">
    <citation type="submission" date="2017-02" db="EMBL/GenBank/DDBJ databases">
        <authorList>
            <person name="Varghese N."/>
            <person name="Submissions S."/>
        </authorList>
    </citation>
    <scope>NUCLEOTIDE SEQUENCE [LARGE SCALE GENOMIC DNA]</scope>
    <source>
        <strain evidence="14">ATCC BAA-73</strain>
    </source>
</reference>
<keyword evidence="14" id="KW-1185">Reference proteome</keyword>
<evidence type="ECO:0000256" key="9">
    <source>
        <dbReference type="SAM" id="MobiDB-lite"/>
    </source>
</evidence>
<keyword evidence="8" id="KW-0807">Transducer</keyword>
<evidence type="ECO:0000259" key="11">
    <source>
        <dbReference type="PROSITE" id="PS50111"/>
    </source>
</evidence>
<evidence type="ECO:0000256" key="2">
    <source>
        <dbReference type="ARBA" id="ARBA00022475"/>
    </source>
</evidence>
<dbReference type="GO" id="GO:0004888">
    <property type="term" value="F:transmembrane signaling receptor activity"/>
    <property type="evidence" value="ECO:0007669"/>
    <property type="project" value="TreeGrafter"/>
</dbReference>
<feature type="domain" description="HAMP" evidence="12">
    <location>
        <begin position="313"/>
        <end position="365"/>
    </location>
</feature>
<dbReference type="Pfam" id="PF02743">
    <property type="entry name" value="dCache_1"/>
    <property type="match status" value="1"/>
</dbReference>
<dbReference type="CDD" id="cd11386">
    <property type="entry name" value="MCP_signal"/>
    <property type="match status" value="1"/>
</dbReference>
<dbReference type="GO" id="GO:0006935">
    <property type="term" value="P:chemotaxis"/>
    <property type="evidence" value="ECO:0007669"/>
    <property type="project" value="UniProtKB-KW"/>
</dbReference>
<dbReference type="FunFam" id="1.10.287.950:FF:000001">
    <property type="entry name" value="Methyl-accepting chemotaxis sensory transducer"/>
    <property type="match status" value="1"/>
</dbReference>
<protein>
    <submittedName>
        <fullName evidence="13">Methyl-accepting chemotaxis sensory transducer with Cache sensor</fullName>
    </submittedName>
</protein>
<dbReference type="SUPFAM" id="SSF58104">
    <property type="entry name" value="Methyl-accepting chemotaxis protein (MCP) signaling domain"/>
    <property type="match status" value="1"/>
</dbReference>